<sequence length="104" mass="11471">MRMIPVDQGSASESEYDISEQSENSDEYSASESEIYEWENAVISLRLLESRARGLLIARLRGISGCVWNSNLPERHSDRLSDVDPIYTPRPAGPAVNATTIASA</sequence>
<feature type="region of interest" description="Disordered" evidence="1">
    <location>
        <begin position="1"/>
        <end position="31"/>
    </location>
</feature>
<dbReference type="AlphaFoldDB" id="A0ABD2PBP5"/>
<comment type="caution">
    <text evidence="2">The sequence shown here is derived from an EMBL/GenBank/DDBJ whole genome shotgun (WGS) entry which is preliminary data.</text>
</comment>
<evidence type="ECO:0000256" key="1">
    <source>
        <dbReference type="SAM" id="MobiDB-lite"/>
    </source>
</evidence>
<keyword evidence="3" id="KW-1185">Reference proteome</keyword>
<gene>
    <name evidence="2" type="ORF">HHI36_002656</name>
</gene>
<protein>
    <submittedName>
        <fullName evidence="2">Uncharacterized protein</fullName>
    </submittedName>
</protein>
<name>A0ABD2PBP5_9CUCU</name>
<organism evidence="2 3">
    <name type="scientific">Cryptolaemus montrouzieri</name>
    <dbReference type="NCBI Taxonomy" id="559131"/>
    <lineage>
        <taxon>Eukaryota</taxon>
        <taxon>Metazoa</taxon>
        <taxon>Ecdysozoa</taxon>
        <taxon>Arthropoda</taxon>
        <taxon>Hexapoda</taxon>
        <taxon>Insecta</taxon>
        <taxon>Pterygota</taxon>
        <taxon>Neoptera</taxon>
        <taxon>Endopterygota</taxon>
        <taxon>Coleoptera</taxon>
        <taxon>Polyphaga</taxon>
        <taxon>Cucujiformia</taxon>
        <taxon>Coccinelloidea</taxon>
        <taxon>Coccinellidae</taxon>
        <taxon>Scymninae</taxon>
        <taxon>Scymnini</taxon>
        <taxon>Cryptolaemus</taxon>
    </lineage>
</organism>
<reference evidence="2 3" key="1">
    <citation type="journal article" date="2021" name="BMC Biol.">
        <title>Horizontally acquired antibacterial genes associated with adaptive radiation of ladybird beetles.</title>
        <authorList>
            <person name="Li H.S."/>
            <person name="Tang X.F."/>
            <person name="Huang Y.H."/>
            <person name="Xu Z.Y."/>
            <person name="Chen M.L."/>
            <person name="Du X.Y."/>
            <person name="Qiu B.Y."/>
            <person name="Chen P.T."/>
            <person name="Zhang W."/>
            <person name="Slipinski A."/>
            <person name="Escalona H.E."/>
            <person name="Waterhouse R.M."/>
            <person name="Zwick A."/>
            <person name="Pang H."/>
        </authorList>
    </citation>
    <scope>NUCLEOTIDE SEQUENCE [LARGE SCALE GENOMIC DNA]</scope>
    <source>
        <strain evidence="2">SYSU2018</strain>
    </source>
</reference>
<dbReference type="Proteomes" id="UP001516400">
    <property type="component" value="Unassembled WGS sequence"/>
</dbReference>
<feature type="compositionally biased region" description="Acidic residues" evidence="1">
    <location>
        <begin position="14"/>
        <end position="26"/>
    </location>
</feature>
<evidence type="ECO:0000313" key="3">
    <source>
        <dbReference type="Proteomes" id="UP001516400"/>
    </source>
</evidence>
<accession>A0ABD2PBP5</accession>
<dbReference type="EMBL" id="JABFTP020000185">
    <property type="protein sequence ID" value="KAL3288206.1"/>
    <property type="molecule type" value="Genomic_DNA"/>
</dbReference>
<proteinExistence type="predicted"/>
<evidence type="ECO:0000313" key="2">
    <source>
        <dbReference type="EMBL" id="KAL3288206.1"/>
    </source>
</evidence>